<accession>A0A1G2Q3W1</accession>
<dbReference type="EMBL" id="MHTC01000020">
    <property type="protein sequence ID" value="OHA55285.1"/>
    <property type="molecule type" value="Genomic_DNA"/>
</dbReference>
<dbReference type="CDD" id="cd04332">
    <property type="entry name" value="YbaK_like"/>
    <property type="match status" value="1"/>
</dbReference>
<dbReference type="InterPro" id="IPR007214">
    <property type="entry name" value="YbaK/aa-tRNA-synth-assoc-dom"/>
</dbReference>
<dbReference type="PANTHER" id="PTHR30411:SF9">
    <property type="entry name" value="MULTIFUNCTIONAL SER_THR-TRNA DEACYLASE PROXP-Y"/>
    <property type="match status" value="1"/>
</dbReference>
<protein>
    <recommendedName>
        <fullName evidence="1">YbaK/aminoacyl-tRNA synthetase-associated domain-containing protein</fullName>
    </recommendedName>
</protein>
<dbReference type="InterPro" id="IPR036754">
    <property type="entry name" value="YbaK/aa-tRNA-synt-asso_dom_sf"/>
</dbReference>
<reference evidence="2 3" key="1">
    <citation type="journal article" date="2016" name="Nat. Commun.">
        <title>Thousands of microbial genomes shed light on interconnected biogeochemical processes in an aquifer system.</title>
        <authorList>
            <person name="Anantharaman K."/>
            <person name="Brown C.T."/>
            <person name="Hug L.A."/>
            <person name="Sharon I."/>
            <person name="Castelle C.J."/>
            <person name="Probst A.J."/>
            <person name="Thomas B.C."/>
            <person name="Singh A."/>
            <person name="Wilkins M.J."/>
            <person name="Karaoz U."/>
            <person name="Brodie E.L."/>
            <person name="Williams K.H."/>
            <person name="Hubbard S.S."/>
            <person name="Banfield J.F."/>
        </authorList>
    </citation>
    <scope>NUCLEOTIDE SEQUENCE [LARGE SCALE GENOMIC DNA]</scope>
</reference>
<dbReference type="Gene3D" id="3.90.960.10">
    <property type="entry name" value="YbaK/aminoacyl-tRNA synthetase-associated domain"/>
    <property type="match status" value="1"/>
</dbReference>
<organism evidence="2 3">
    <name type="scientific">Candidatus Veblenbacteria bacterium RIFOXYB1_FULL_43_13</name>
    <dbReference type="NCBI Taxonomy" id="1802426"/>
    <lineage>
        <taxon>Bacteria</taxon>
        <taxon>Candidatus Vebleniibacteriota</taxon>
    </lineage>
</organism>
<proteinExistence type="predicted"/>
<evidence type="ECO:0000259" key="1">
    <source>
        <dbReference type="Pfam" id="PF04073"/>
    </source>
</evidence>
<dbReference type="Pfam" id="PF04073">
    <property type="entry name" value="tRNA_edit"/>
    <property type="match status" value="1"/>
</dbReference>
<sequence length="158" mass="17688">MKIPAKVANFLKKQKVKHEVLEHRRVYTAYDLAQTLKKKLSDVAKTLVVKVDKGHVILVLPASRQVDFKALKKVLGAKKVEIDRENVMVKLFKVPAGALSPFHGVMTKLPVYIDKALMKAQKTVVQAGSFEESVHMKTKDLLKAVEGKLANFSKKRQG</sequence>
<evidence type="ECO:0000313" key="2">
    <source>
        <dbReference type="EMBL" id="OHA55285.1"/>
    </source>
</evidence>
<dbReference type="GO" id="GO:0002161">
    <property type="term" value="F:aminoacyl-tRNA deacylase activity"/>
    <property type="evidence" value="ECO:0007669"/>
    <property type="project" value="InterPro"/>
</dbReference>
<dbReference type="SUPFAM" id="SSF55826">
    <property type="entry name" value="YbaK/ProRS associated domain"/>
    <property type="match status" value="1"/>
</dbReference>
<dbReference type="Proteomes" id="UP000177575">
    <property type="component" value="Unassembled WGS sequence"/>
</dbReference>
<dbReference type="AlphaFoldDB" id="A0A1G2Q3W1"/>
<evidence type="ECO:0000313" key="3">
    <source>
        <dbReference type="Proteomes" id="UP000177575"/>
    </source>
</evidence>
<gene>
    <name evidence="2" type="ORF">A2388_03360</name>
</gene>
<name>A0A1G2Q3W1_9BACT</name>
<dbReference type="PANTHER" id="PTHR30411">
    <property type="entry name" value="CYTOPLASMIC PROTEIN"/>
    <property type="match status" value="1"/>
</dbReference>
<feature type="domain" description="YbaK/aminoacyl-tRNA synthetase-associated" evidence="1">
    <location>
        <begin position="23"/>
        <end position="143"/>
    </location>
</feature>
<comment type="caution">
    <text evidence="2">The sequence shown here is derived from an EMBL/GenBank/DDBJ whole genome shotgun (WGS) entry which is preliminary data.</text>
</comment>